<organism evidence="4">
    <name type="scientific">marine sediment metagenome</name>
    <dbReference type="NCBI Taxonomy" id="412755"/>
    <lineage>
        <taxon>unclassified sequences</taxon>
        <taxon>metagenomes</taxon>
        <taxon>ecological metagenomes</taxon>
    </lineage>
</organism>
<feature type="region of interest" description="Disordered" evidence="1">
    <location>
        <begin position="57"/>
        <end position="83"/>
    </location>
</feature>
<evidence type="ECO:0000256" key="2">
    <source>
        <dbReference type="SAM" id="Phobius"/>
    </source>
</evidence>
<dbReference type="SUPFAM" id="SSF50952">
    <property type="entry name" value="Soluble quinoprotein glucose dehydrogenase"/>
    <property type="match status" value="1"/>
</dbReference>
<dbReference type="InterPro" id="IPR012938">
    <property type="entry name" value="Glc/Sorbosone_DH"/>
</dbReference>
<accession>A0A0F8YYI5</accession>
<dbReference type="InterPro" id="IPR036259">
    <property type="entry name" value="MFS_trans_sf"/>
</dbReference>
<reference evidence="4" key="1">
    <citation type="journal article" date="2015" name="Nature">
        <title>Complex archaea that bridge the gap between prokaryotes and eukaryotes.</title>
        <authorList>
            <person name="Spang A."/>
            <person name="Saw J.H."/>
            <person name="Jorgensen S.L."/>
            <person name="Zaremba-Niedzwiedzka K."/>
            <person name="Martijn J."/>
            <person name="Lind A.E."/>
            <person name="van Eijk R."/>
            <person name="Schleper C."/>
            <person name="Guy L."/>
            <person name="Ettema T.J."/>
        </authorList>
    </citation>
    <scope>NUCLEOTIDE SEQUENCE</scope>
</reference>
<name>A0A0F8YYI5_9ZZZZ</name>
<evidence type="ECO:0000259" key="3">
    <source>
        <dbReference type="Pfam" id="PF07995"/>
    </source>
</evidence>
<keyword evidence="2" id="KW-1133">Transmembrane helix</keyword>
<sequence length="357" mass="37970">TKALVTLTLIGGLAGPIFIPLAGIMTVALGWRWAAVGLAAVLLVVFVLSACAGKPAPTPAGEATETASPAESAAPVPVHNQGQDQAQAAPAAAALALDQLELDLQPVVQQLRDPLFVTHAGDGSGRLFIVEKPGVIRILQDGQLLGAPFLDIRDRVRSSDSEQGLLGLAFPPNYAETERLFVNYTDANGDTRIARFTANSDAPDTASADSEFPILQIRQPARNHNGGMLAFGPDGYLYIGTGDGGASFDRFGNGQNPATLLGKMLRIDVTSDPSAPYLIPPDNPWIDADLDGVDVRDEIWAIGLRNPWRFSFDPATGDLYIGDVGQNLYEEITVLDANSPPGLNLGWNYFEAKHTFE</sequence>
<keyword evidence="2" id="KW-0812">Transmembrane</keyword>
<feature type="transmembrane region" description="Helical" evidence="2">
    <location>
        <begin position="30"/>
        <end position="52"/>
    </location>
</feature>
<keyword evidence="2" id="KW-0472">Membrane</keyword>
<feature type="domain" description="Glucose/Sorbosone dehydrogenase" evidence="3">
    <location>
        <begin position="114"/>
        <end position="351"/>
    </location>
</feature>
<comment type="caution">
    <text evidence="4">The sequence shown here is derived from an EMBL/GenBank/DDBJ whole genome shotgun (WGS) entry which is preliminary data.</text>
</comment>
<protein>
    <recommendedName>
        <fullName evidence="3">Glucose/Sorbosone dehydrogenase domain-containing protein</fullName>
    </recommendedName>
</protein>
<evidence type="ECO:0000313" key="4">
    <source>
        <dbReference type="EMBL" id="KKK59114.1"/>
    </source>
</evidence>
<dbReference type="AlphaFoldDB" id="A0A0F8YYI5"/>
<dbReference type="SUPFAM" id="SSF103473">
    <property type="entry name" value="MFS general substrate transporter"/>
    <property type="match status" value="1"/>
</dbReference>
<feature type="non-terminal residue" evidence="4">
    <location>
        <position position="357"/>
    </location>
</feature>
<proteinExistence type="predicted"/>
<dbReference type="EMBL" id="LAZR01063637">
    <property type="protein sequence ID" value="KKK59114.1"/>
    <property type="molecule type" value="Genomic_DNA"/>
</dbReference>
<dbReference type="Gene3D" id="2.120.10.30">
    <property type="entry name" value="TolB, C-terminal domain"/>
    <property type="match status" value="1"/>
</dbReference>
<dbReference type="PANTHER" id="PTHR19328">
    <property type="entry name" value="HEDGEHOG-INTERACTING PROTEIN"/>
    <property type="match status" value="1"/>
</dbReference>
<dbReference type="InterPro" id="IPR011041">
    <property type="entry name" value="Quinoprot_gluc/sorb_DH_b-prop"/>
</dbReference>
<dbReference type="PANTHER" id="PTHR19328:SF75">
    <property type="entry name" value="ALDOSE SUGAR DEHYDROGENASE YLII"/>
    <property type="match status" value="1"/>
</dbReference>
<evidence type="ECO:0000256" key="1">
    <source>
        <dbReference type="SAM" id="MobiDB-lite"/>
    </source>
</evidence>
<feature type="non-terminal residue" evidence="4">
    <location>
        <position position="1"/>
    </location>
</feature>
<gene>
    <name evidence="4" type="ORF">LCGC14_3037630</name>
</gene>
<dbReference type="InterPro" id="IPR011042">
    <property type="entry name" value="6-blade_b-propeller_TolB-like"/>
</dbReference>
<dbReference type="Pfam" id="PF07995">
    <property type="entry name" value="GSDH"/>
    <property type="match status" value="1"/>
</dbReference>